<accession>A0ACC2SAI6</accession>
<dbReference type="EMBL" id="QTSX02005687">
    <property type="protein sequence ID" value="KAJ9059345.1"/>
    <property type="molecule type" value="Genomic_DNA"/>
</dbReference>
<name>A0ACC2SAI6_9FUNG</name>
<evidence type="ECO:0000313" key="1">
    <source>
        <dbReference type="EMBL" id="KAJ9059345.1"/>
    </source>
</evidence>
<dbReference type="Proteomes" id="UP001165960">
    <property type="component" value="Unassembled WGS sequence"/>
</dbReference>
<protein>
    <submittedName>
        <fullName evidence="1">RHO1 GDP-GTP exchange protein 2</fullName>
    </submittedName>
</protein>
<proteinExistence type="predicted"/>
<comment type="caution">
    <text evidence="1">The sequence shown here is derived from an EMBL/GenBank/DDBJ whole genome shotgun (WGS) entry which is preliminary data.</text>
</comment>
<gene>
    <name evidence="1" type="primary">ROM2_1</name>
    <name evidence="1" type="ORF">DSO57_1003170</name>
</gene>
<sequence>MYRSPTPQLSSRSPSPFLSSTPNEYRSNLDDPNSPEANYRRPLAIASRSSNSTRNYVPGNTVSPPALNMKLSPSGIRSQPLYAISTEPITRFVSSRNDSSRDYLSLSRVSNSPNTSSFTRTSPSSARAPTLLSPDHPRGYESSLNSSSFESSNYSQSREPSIYERAASPRPPRPLPQTPKHSYPSSSRSSINSGYSYSTRAPTPTPQKSTPVINSRFRAFSDVTPGHNSKPPLKLDKKLLEHNLEALGSQSELIPLSGALMSDVADRFLLIVPRQTHTKDSLEYQNSFTGKDIVDTICAILDTTDRKLALEYGRSLESQRLFHDVTFESILKDTPYEIFILRDFLNLTAATLDSSVFKDAEATTTGPSGVFINLTSCYTPTCTKDAKCYAPTCPHKLKHNYSSLRAGTHSKGTSLSSLPEPLRVWASTVPKSVLDKTPIKEKKRQEAIYEFIYTEKDFVEDIELLQENFIKPLQYEDIIPIERRDEFIEGVFFNISEIYSTNFMLSRDLVRRQESSFIVDQIGDLFLEHVQSFEPFVAYGAHQLFAKQCLDVEVGRNPSLAKFLEEREHLPELRKLPIQSFMGRPTTRLAKYSLLLDAIIKFTAEDHPDRVTLRKVIDILKGYLNRINIETGKADNKLKLSRLSHLIVGSPSELRLLNLLSEKRQLIRDGIVKKKTGVDQVELNIFLFDHLLLLSKKKPSKEGDGFMYKIHKKPIPLEMVKITIPDDITASAAAPRRASNGIVSRRANSLLSMGSANATELNFRSGFPIQITHLGRDGQSLTLYCNTIAERKQWKEKIEKQRSLLTAQSSVFEICTISDVFFKTNNRINCSAVFDQGRKILLGTEMGIYMGSSGGRQRYEKIMDLDRIAQIEVLDDYNMFIVLAEKTLYTFAMDSLTSPDLSVSKGRRISSHVSFFKVGICLGRCLVCVVKSTPLTSVVKALEPVLLTSGKKTSFGRFLMRAGKDGMRLFKKFYIPSGYTSLHFLKTKLCVGCAKGFEIVDLETLNTQGLLDDTDPSLNFILKREIVRPIAIFRVQSRDFLLCYDEFAFYVDKDGRRARLDFIIMWEGEPASFAYEYPYILGFNPDFIEIWHVETCKLAQVIPTGNSRSLCVTPGSLHCVSNPSLEYQHIFSLQLKKPAP</sequence>
<keyword evidence="2" id="KW-1185">Reference proteome</keyword>
<evidence type="ECO:0000313" key="2">
    <source>
        <dbReference type="Proteomes" id="UP001165960"/>
    </source>
</evidence>
<reference evidence="1" key="1">
    <citation type="submission" date="2022-04" db="EMBL/GenBank/DDBJ databases">
        <title>Genome of the entomopathogenic fungus Entomophthora muscae.</title>
        <authorList>
            <person name="Elya C."/>
            <person name="Lovett B.R."/>
            <person name="Lee E."/>
            <person name="Macias A.M."/>
            <person name="Hajek A.E."/>
            <person name="De Bivort B.L."/>
            <person name="Kasson M.T."/>
            <person name="De Fine Licht H.H."/>
            <person name="Stajich J.E."/>
        </authorList>
    </citation>
    <scope>NUCLEOTIDE SEQUENCE</scope>
    <source>
        <strain evidence="1">Berkeley</strain>
    </source>
</reference>
<organism evidence="1 2">
    <name type="scientific">Entomophthora muscae</name>
    <dbReference type="NCBI Taxonomy" id="34485"/>
    <lineage>
        <taxon>Eukaryota</taxon>
        <taxon>Fungi</taxon>
        <taxon>Fungi incertae sedis</taxon>
        <taxon>Zoopagomycota</taxon>
        <taxon>Entomophthoromycotina</taxon>
        <taxon>Entomophthoromycetes</taxon>
        <taxon>Entomophthorales</taxon>
        <taxon>Entomophthoraceae</taxon>
        <taxon>Entomophthora</taxon>
    </lineage>
</organism>